<accession>A0AA86UEB3</accession>
<feature type="region of interest" description="Disordered" evidence="1">
    <location>
        <begin position="121"/>
        <end position="145"/>
    </location>
</feature>
<dbReference type="EMBL" id="CAXDID020000014">
    <property type="protein sequence ID" value="CAL5982477.1"/>
    <property type="molecule type" value="Genomic_DNA"/>
</dbReference>
<evidence type="ECO:0000313" key="2">
    <source>
        <dbReference type="EMBL" id="CAI9952344.1"/>
    </source>
</evidence>
<proteinExistence type="predicted"/>
<feature type="compositionally biased region" description="Basic residues" evidence="1">
    <location>
        <begin position="122"/>
        <end position="145"/>
    </location>
</feature>
<protein>
    <submittedName>
        <fullName evidence="3">Hypothetical_protein</fullName>
    </submittedName>
</protein>
<dbReference type="Proteomes" id="UP001642409">
    <property type="component" value="Unassembled WGS sequence"/>
</dbReference>
<evidence type="ECO:0000313" key="4">
    <source>
        <dbReference type="Proteomes" id="UP001642409"/>
    </source>
</evidence>
<dbReference type="AlphaFoldDB" id="A0AA86UEB3"/>
<evidence type="ECO:0000256" key="1">
    <source>
        <dbReference type="SAM" id="MobiDB-lite"/>
    </source>
</evidence>
<organism evidence="2">
    <name type="scientific">Hexamita inflata</name>
    <dbReference type="NCBI Taxonomy" id="28002"/>
    <lineage>
        <taxon>Eukaryota</taxon>
        <taxon>Metamonada</taxon>
        <taxon>Diplomonadida</taxon>
        <taxon>Hexamitidae</taxon>
        <taxon>Hexamitinae</taxon>
        <taxon>Hexamita</taxon>
    </lineage>
</organism>
<dbReference type="EMBL" id="CATOUU010000831">
    <property type="protein sequence ID" value="CAI9952344.1"/>
    <property type="molecule type" value="Genomic_DNA"/>
</dbReference>
<gene>
    <name evidence="2" type="ORF">HINF_LOCUS39989</name>
    <name evidence="3" type="ORF">HINF_LOCUS7163</name>
</gene>
<sequence>MNNQIENNQTKSISKRCSLSNAITQTGTDCAQNTDVMIRQITAPTVDKNVQIGENQNGQHEAQKQTQEQKQIISTVKNELKQIKKKQTSKNLKLKRKEKMKTPSLKRVKAQKKKVIQAFKQAKAKTKQLKNKIKKKKRRELKLKN</sequence>
<name>A0AA86UEB3_9EUKA</name>
<reference evidence="3 4" key="2">
    <citation type="submission" date="2024-07" db="EMBL/GenBank/DDBJ databases">
        <authorList>
            <person name="Akdeniz Z."/>
        </authorList>
    </citation>
    <scope>NUCLEOTIDE SEQUENCE [LARGE SCALE GENOMIC DNA]</scope>
</reference>
<reference evidence="2" key="1">
    <citation type="submission" date="2023-06" db="EMBL/GenBank/DDBJ databases">
        <authorList>
            <person name="Kurt Z."/>
        </authorList>
    </citation>
    <scope>NUCLEOTIDE SEQUENCE</scope>
</reference>
<keyword evidence="4" id="KW-1185">Reference proteome</keyword>
<comment type="caution">
    <text evidence="2">The sequence shown here is derived from an EMBL/GenBank/DDBJ whole genome shotgun (WGS) entry which is preliminary data.</text>
</comment>
<evidence type="ECO:0000313" key="3">
    <source>
        <dbReference type="EMBL" id="CAL5982477.1"/>
    </source>
</evidence>